<dbReference type="InterPro" id="IPR002524">
    <property type="entry name" value="Cation_efflux"/>
</dbReference>
<gene>
    <name evidence="12" type="ORF">DI586_09855</name>
</gene>
<evidence type="ECO:0000259" key="10">
    <source>
        <dbReference type="Pfam" id="PF01545"/>
    </source>
</evidence>
<comment type="similarity">
    <text evidence="2">Belongs to the cation diffusion facilitator (CDF) transporter (TC 2.A.4) family. SLC30A subfamily.</text>
</comment>
<evidence type="ECO:0000313" key="13">
    <source>
        <dbReference type="Proteomes" id="UP000249739"/>
    </source>
</evidence>
<dbReference type="InterPro" id="IPR027470">
    <property type="entry name" value="Cation_efflux_CTD"/>
</dbReference>
<keyword evidence="3" id="KW-0813">Transport</keyword>
<dbReference type="GO" id="GO:0005886">
    <property type="term" value="C:plasma membrane"/>
    <property type="evidence" value="ECO:0007669"/>
    <property type="project" value="TreeGrafter"/>
</dbReference>
<comment type="subcellular location">
    <subcellularLocation>
        <location evidence="1">Membrane</location>
        <topology evidence="1">Multi-pass membrane protein</topology>
    </subcellularLocation>
</comment>
<evidence type="ECO:0000256" key="4">
    <source>
        <dbReference type="ARBA" id="ARBA00022692"/>
    </source>
</evidence>
<name>A0A2W5HFV1_9BACT</name>
<evidence type="ECO:0000256" key="9">
    <source>
        <dbReference type="SAM" id="Phobius"/>
    </source>
</evidence>
<dbReference type="SUPFAM" id="SSF160240">
    <property type="entry name" value="Cation efflux protein cytoplasmic domain-like"/>
    <property type="match status" value="1"/>
</dbReference>
<reference evidence="12 13" key="1">
    <citation type="submission" date="2017-08" db="EMBL/GenBank/DDBJ databases">
        <title>Infants hospitalized years apart are colonized by the same room-sourced microbial strains.</title>
        <authorList>
            <person name="Brooks B."/>
            <person name="Olm M.R."/>
            <person name="Firek B.A."/>
            <person name="Baker R."/>
            <person name="Thomas B.C."/>
            <person name="Morowitz M.J."/>
            <person name="Banfield J.F."/>
        </authorList>
    </citation>
    <scope>NUCLEOTIDE SEQUENCE [LARGE SCALE GENOMIC DNA]</scope>
    <source>
        <strain evidence="12">S2_006_000_R2_64</strain>
    </source>
</reference>
<evidence type="ECO:0000256" key="6">
    <source>
        <dbReference type="ARBA" id="ARBA00022989"/>
    </source>
</evidence>
<dbReference type="Pfam" id="PF16916">
    <property type="entry name" value="ZT_dimer"/>
    <property type="match status" value="1"/>
</dbReference>
<dbReference type="PANTHER" id="PTHR11562">
    <property type="entry name" value="CATION EFFLUX PROTEIN/ ZINC TRANSPORTER"/>
    <property type="match status" value="1"/>
</dbReference>
<keyword evidence="6 9" id="KW-1133">Transmembrane helix</keyword>
<proteinExistence type="inferred from homology"/>
<sequence length="304" mass="33005">MGSGCGHHHHGHSHHHSHTHGDGKIGWAVGINMVLTVAQLVGGIFAGSLALIADAIHNFSDAGALLLALIARKVARRAPDAKRTYGYKKVETLAAFTNFLLLILIALWLAVEAVMRFFDPQPVIGQTMFVLAGIALIIDIGTALLVRKEAKTNQNMRAAYLHNIADAVSSVGVMIAGLMIIQFGWTWVDPLITLAISGYIVMHAMHDFPDIINILIDGKASDLSVEDISEKIMNIEGIENIHHIHLRQLGEGSHAMEAHILLQENAMIDGVKYAIKQCLDKLGIHHSTLEFETSACLSINCSSD</sequence>
<dbReference type="AlphaFoldDB" id="A0A2W5HFV1"/>
<feature type="transmembrane region" description="Helical" evidence="9">
    <location>
        <begin position="92"/>
        <end position="111"/>
    </location>
</feature>
<dbReference type="Gene3D" id="1.20.1510.10">
    <property type="entry name" value="Cation efflux protein transmembrane domain"/>
    <property type="match status" value="1"/>
</dbReference>
<evidence type="ECO:0000256" key="3">
    <source>
        <dbReference type="ARBA" id="ARBA00022448"/>
    </source>
</evidence>
<keyword evidence="4 9" id="KW-0812">Transmembrane</keyword>
<evidence type="ECO:0000256" key="7">
    <source>
        <dbReference type="ARBA" id="ARBA00023065"/>
    </source>
</evidence>
<dbReference type="InterPro" id="IPR050681">
    <property type="entry name" value="CDF/SLC30A"/>
</dbReference>
<evidence type="ECO:0000256" key="5">
    <source>
        <dbReference type="ARBA" id="ARBA00022906"/>
    </source>
</evidence>
<evidence type="ECO:0000259" key="11">
    <source>
        <dbReference type="Pfam" id="PF16916"/>
    </source>
</evidence>
<keyword evidence="7" id="KW-0406">Ion transport</keyword>
<protein>
    <submittedName>
        <fullName evidence="12">Cation transporter</fullName>
    </submittedName>
</protein>
<accession>A0A2W5HFV1</accession>
<keyword evidence="5" id="KW-0864">Zinc transport</keyword>
<feature type="transmembrane region" description="Helical" evidence="9">
    <location>
        <begin position="25"/>
        <end position="45"/>
    </location>
</feature>
<keyword evidence="8 9" id="KW-0472">Membrane</keyword>
<evidence type="ECO:0000313" key="12">
    <source>
        <dbReference type="EMBL" id="PZP54472.1"/>
    </source>
</evidence>
<comment type="caution">
    <text evidence="12">The sequence shown here is derived from an EMBL/GenBank/DDBJ whole genome shotgun (WGS) entry which is preliminary data.</text>
</comment>
<dbReference type="NCBIfam" id="TIGR01297">
    <property type="entry name" value="CDF"/>
    <property type="match status" value="1"/>
</dbReference>
<dbReference type="PANTHER" id="PTHR11562:SF17">
    <property type="entry name" value="RE54080P-RELATED"/>
    <property type="match status" value="1"/>
</dbReference>
<feature type="domain" description="Cation efflux protein transmembrane" evidence="10">
    <location>
        <begin position="28"/>
        <end position="206"/>
    </location>
</feature>
<dbReference type="GO" id="GO:0005385">
    <property type="term" value="F:zinc ion transmembrane transporter activity"/>
    <property type="evidence" value="ECO:0007669"/>
    <property type="project" value="TreeGrafter"/>
</dbReference>
<dbReference type="SUPFAM" id="SSF161111">
    <property type="entry name" value="Cation efflux protein transmembrane domain-like"/>
    <property type="match status" value="1"/>
</dbReference>
<dbReference type="EMBL" id="QFOT01000136">
    <property type="protein sequence ID" value="PZP54472.1"/>
    <property type="molecule type" value="Genomic_DNA"/>
</dbReference>
<keyword evidence="5" id="KW-0862">Zinc</keyword>
<feature type="transmembrane region" description="Helical" evidence="9">
    <location>
        <begin position="158"/>
        <end position="181"/>
    </location>
</feature>
<feature type="transmembrane region" description="Helical" evidence="9">
    <location>
        <begin position="123"/>
        <end position="146"/>
    </location>
</feature>
<organism evidence="12 13">
    <name type="scientific">Micavibrio aeruginosavorus</name>
    <dbReference type="NCBI Taxonomy" id="349221"/>
    <lineage>
        <taxon>Bacteria</taxon>
        <taxon>Pseudomonadati</taxon>
        <taxon>Bdellovibrionota</taxon>
        <taxon>Bdellovibrionia</taxon>
        <taxon>Bdellovibrionales</taxon>
        <taxon>Pseudobdellovibrionaceae</taxon>
        <taxon>Micavibrio</taxon>
    </lineage>
</organism>
<evidence type="ECO:0000256" key="8">
    <source>
        <dbReference type="ARBA" id="ARBA00023136"/>
    </source>
</evidence>
<dbReference type="InterPro" id="IPR058533">
    <property type="entry name" value="Cation_efflux_TM"/>
</dbReference>
<dbReference type="Pfam" id="PF01545">
    <property type="entry name" value="Cation_efflux"/>
    <property type="match status" value="1"/>
</dbReference>
<evidence type="ECO:0000256" key="1">
    <source>
        <dbReference type="ARBA" id="ARBA00004141"/>
    </source>
</evidence>
<feature type="domain" description="Cation efflux protein cytoplasmic" evidence="11">
    <location>
        <begin position="222"/>
        <end position="265"/>
    </location>
</feature>
<dbReference type="Proteomes" id="UP000249739">
    <property type="component" value="Unassembled WGS sequence"/>
</dbReference>
<dbReference type="InterPro" id="IPR036837">
    <property type="entry name" value="Cation_efflux_CTD_sf"/>
</dbReference>
<dbReference type="InterPro" id="IPR027469">
    <property type="entry name" value="Cation_efflux_TMD_sf"/>
</dbReference>
<evidence type="ECO:0000256" key="2">
    <source>
        <dbReference type="ARBA" id="ARBA00008873"/>
    </source>
</evidence>